<evidence type="ECO:0000256" key="3">
    <source>
        <dbReference type="ARBA" id="ARBA00022723"/>
    </source>
</evidence>
<proteinExistence type="inferred from homology"/>
<dbReference type="FunFam" id="1.10.238.10:FF:000175">
    <property type="entry name" value="Calpain 14"/>
    <property type="match status" value="1"/>
</dbReference>
<dbReference type="InterPro" id="IPR022683">
    <property type="entry name" value="Calpain_III"/>
</dbReference>
<dbReference type="InterPro" id="IPR038765">
    <property type="entry name" value="Papain-like_cys_pep_sf"/>
</dbReference>
<gene>
    <name evidence="14" type="primary">LOC114427538</name>
</gene>
<dbReference type="FunCoup" id="A0A6P7HHW1">
    <property type="interactions" value="1"/>
</dbReference>
<dbReference type="Pfam" id="PF01067">
    <property type="entry name" value="Calpain_III"/>
    <property type="match status" value="1"/>
</dbReference>
<evidence type="ECO:0000313" key="13">
    <source>
        <dbReference type="Proteomes" id="UP000515145"/>
    </source>
</evidence>
<reference evidence="13" key="1">
    <citation type="submission" date="2024-06" db="UniProtKB">
        <authorList>
            <consortium name="RefSeq"/>
        </authorList>
    </citation>
    <scope>NUCLEOTIDE SEQUENCE [LARGE SCALE GENOMIC DNA]</scope>
</reference>
<dbReference type="SMART" id="SM00720">
    <property type="entry name" value="calpain_III"/>
    <property type="match status" value="1"/>
</dbReference>
<dbReference type="Proteomes" id="UP000515145">
    <property type="component" value="Chromosome 22"/>
</dbReference>
<dbReference type="GO" id="GO:0004198">
    <property type="term" value="F:calcium-dependent cysteine-type endopeptidase activity"/>
    <property type="evidence" value="ECO:0007669"/>
    <property type="project" value="InterPro"/>
</dbReference>
<dbReference type="SUPFAM" id="SSF47473">
    <property type="entry name" value="EF-hand"/>
    <property type="match status" value="1"/>
</dbReference>
<dbReference type="CDD" id="cd16195">
    <property type="entry name" value="EFh_PEF_CAPN13_14"/>
    <property type="match status" value="1"/>
</dbReference>
<dbReference type="InterPro" id="IPR000169">
    <property type="entry name" value="Pept_cys_AS"/>
</dbReference>
<dbReference type="SUPFAM" id="SSF49758">
    <property type="entry name" value="Calpain large subunit, middle domain (domain III)"/>
    <property type="match status" value="1"/>
</dbReference>
<feature type="domain" description="Calpain catalytic" evidence="11">
    <location>
        <begin position="60"/>
        <end position="356"/>
    </location>
</feature>
<dbReference type="PRINTS" id="PR00704">
    <property type="entry name" value="CALPAIN"/>
</dbReference>
<organism evidence="13 14">
    <name type="scientific">Parambassis ranga</name>
    <name type="common">Indian glassy fish</name>
    <dbReference type="NCBI Taxonomy" id="210632"/>
    <lineage>
        <taxon>Eukaryota</taxon>
        <taxon>Metazoa</taxon>
        <taxon>Chordata</taxon>
        <taxon>Craniata</taxon>
        <taxon>Vertebrata</taxon>
        <taxon>Euteleostomi</taxon>
        <taxon>Actinopterygii</taxon>
        <taxon>Neopterygii</taxon>
        <taxon>Teleostei</taxon>
        <taxon>Neoteleostei</taxon>
        <taxon>Acanthomorphata</taxon>
        <taxon>Ovalentaria</taxon>
        <taxon>Ambassidae</taxon>
        <taxon>Parambassis</taxon>
    </lineage>
</organism>
<evidence type="ECO:0000256" key="7">
    <source>
        <dbReference type="ARBA" id="ARBA00022837"/>
    </source>
</evidence>
<dbReference type="SUPFAM" id="SSF54001">
    <property type="entry name" value="Cysteine proteinases"/>
    <property type="match status" value="1"/>
</dbReference>
<dbReference type="InterPro" id="IPR018247">
    <property type="entry name" value="EF_Hand_1_Ca_BS"/>
</dbReference>
<keyword evidence="13" id="KW-1185">Reference proteome</keyword>
<dbReference type="InterPro" id="IPR022682">
    <property type="entry name" value="Calpain_domain_III"/>
</dbReference>
<keyword evidence="3" id="KW-0479">Metal-binding</keyword>
<evidence type="ECO:0000256" key="4">
    <source>
        <dbReference type="ARBA" id="ARBA00022737"/>
    </source>
</evidence>
<reference evidence="14" key="2">
    <citation type="submission" date="2025-08" db="UniProtKB">
        <authorList>
            <consortium name="RefSeq"/>
        </authorList>
    </citation>
    <scope>IDENTIFICATION</scope>
</reference>
<dbReference type="InterPro" id="IPR036213">
    <property type="entry name" value="Calpain_III_sf"/>
</dbReference>
<dbReference type="GeneID" id="114427538"/>
<dbReference type="Gene3D" id="1.10.238.10">
    <property type="entry name" value="EF-hand"/>
    <property type="match status" value="1"/>
</dbReference>
<evidence type="ECO:0000256" key="10">
    <source>
        <dbReference type="SAM" id="MobiDB-lite"/>
    </source>
</evidence>
<dbReference type="AlphaFoldDB" id="A0A6P7HHW1"/>
<keyword evidence="5 9" id="KW-0378">Hydrolase</keyword>
<evidence type="ECO:0000256" key="8">
    <source>
        <dbReference type="PIRSR" id="PIRSR622684-1"/>
    </source>
</evidence>
<dbReference type="PROSITE" id="PS50203">
    <property type="entry name" value="CALPAIN_CAT"/>
    <property type="match status" value="1"/>
</dbReference>
<dbReference type="PANTHER" id="PTHR10183:SF302">
    <property type="entry name" value="CALPAIN-14"/>
    <property type="match status" value="1"/>
</dbReference>
<dbReference type="CDD" id="cd00214">
    <property type="entry name" value="Calpain_III"/>
    <property type="match status" value="1"/>
</dbReference>
<dbReference type="CDD" id="cd00044">
    <property type="entry name" value="CysPc"/>
    <property type="match status" value="1"/>
</dbReference>
<dbReference type="GO" id="GO:0005509">
    <property type="term" value="F:calcium ion binding"/>
    <property type="evidence" value="ECO:0007669"/>
    <property type="project" value="InterPro"/>
</dbReference>
<feature type="active site" evidence="8 9">
    <location>
        <position position="118"/>
    </location>
</feature>
<dbReference type="InterPro" id="IPR022684">
    <property type="entry name" value="Calpain_cysteine_protease"/>
</dbReference>
<dbReference type="InParanoid" id="A0A6P7HHW1"/>
<dbReference type="OrthoDB" id="424753at2759"/>
<evidence type="ECO:0000256" key="6">
    <source>
        <dbReference type="ARBA" id="ARBA00022807"/>
    </source>
</evidence>
<keyword evidence="7" id="KW-0106">Calcium</keyword>
<dbReference type="GO" id="GO:0005737">
    <property type="term" value="C:cytoplasm"/>
    <property type="evidence" value="ECO:0007669"/>
    <property type="project" value="TreeGrafter"/>
</dbReference>
<dbReference type="InterPro" id="IPR002048">
    <property type="entry name" value="EF_hand_dom"/>
</dbReference>
<evidence type="ECO:0000256" key="1">
    <source>
        <dbReference type="ARBA" id="ARBA00007623"/>
    </source>
</evidence>
<protein>
    <submittedName>
        <fullName evidence="14">Calpain-1 catalytic subunit-like</fullName>
    </submittedName>
</protein>
<evidence type="ECO:0000259" key="11">
    <source>
        <dbReference type="PROSITE" id="PS50203"/>
    </source>
</evidence>
<feature type="compositionally biased region" description="Basic and acidic residues" evidence="10">
    <location>
        <begin position="520"/>
        <end position="539"/>
    </location>
</feature>
<name>A0A6P7HHW1_9TELE</name>
<dbReference type="SMART" id="SM00230">
    <property type="entry name" value="CysPc"/>
    <property type="match status" value="1"/>
</dbReference>
<comment type="similarity">
    <text evidence="1">Belongs to the peptidase C2 family.</text>
</comment>
<dbReference type="InterPro" id="IPR001300">
    <property type="entry name" value="Peptidase_C2_calpain_cat"/>
</dbReference>
<sequence>MQLSCKQSSNPAAMPPPGVCLNIIEARQKQDGRGSFNDPVRFFNQDYKEWQQYCLINQVLYRDEIFPPDNISIGTGIEGLSDLSQVVWERPRNIITNPSFVLDGLSRFDFGQGLLGNCWFLASIGALTFQKHILGQVVPLEQAFDENYCGIFHFRFWRFGKWVDVVIDDKLPTINGRLIFVHSKNQHEFWPALLEKAYAKVCGSYADMIAGTPAEAMMDFTGGVHIYVDLSEPPSDLFNLLCRAGQSKTLIGCSTCKDKTYPKPVFPNGLVQGHAYTVTGVKQMMNQGNLVNLVRLWNPWGDTEWNGDWCDWSPLWQTVSGKDRETCLSIAEDGEFWMSLEDFCKWYTSVDICGLSPDFLDEDSSCIWKTSMYEGRWVAGTTAGGCNITQESFWTNPQFRVTISGEESEKDSEKNVLVSLMQAPEKRNRRRDKNLNVGFSIFKVTEQYRTHRGKFPPTFFNNHTLVALSKTFYARETLALLKLGPGEYLIVPSTFYPNESASFILTIHSKTETPCYENSGDYRSESGERLKTNKNAEEDENRRTFFRQHSDKYEEVDAEQLQRLLNENILKGDLKSGGFSIDACRSMVALMDTSITGKLNLEEFIRLWRKVNTYKDMFFRTDVSRTGTLSLSELRNAFEASELKINDSMLNLMAVRYGASSGHMTLECFISLILRLECMHKIFQEISDGKSMNLRESEWMLISMYT</sequence>
<dbReference type="InterPro" id="IPR033883">
    <property type="entry name" value="C2_III"/>
</dbReference>
<evidence type="ECO:0000313" key="14">
    <source>
        <dbReference type="RefSeq" id="XP_028251456.1"/>
    </source>
</evidence>
<accession>A0A6P7HHW1</accession>
<evidence type="ECO:0000256" key="5">
    <source>
        <dbReference type="ARBA" id="ARBA00022801"/>
    </source>
</evidence>
<feature type="domain" description="EF-hand" evidence="12">
    <location>
        <begin position="609"/>
        <end position="644"/>
    </location>
</feature>
<keyword evidence="4" id="KW-0677">Repeat</keyword>
<dbReference type="InterPro" id="IPR011992">
    <property type="entry name" value="EF-hand-dom_pair"/>
</dbReference>
<feature type="region of interest" description="Disordered" evidence="10">
    <location>
        <begin position="518"/>
        <end position="539"/>
    </location>
</feature>
<evidence type="ECO:0000259" key="12">
    <source>
        <dbReference type="PROSITE" id="PS50222"/>
    </source>
</evidence>
<dbReference type="RefSeq" id="XP_028251456.1">
    <property type="nucleotide sequence ID" value="XM_028395655.1"/>
</dbReference>
<dbReference type="FunFam" id="3.90.70.10:FF:000054">
    <property type="entry name" value="Calpain 14"/>
    <property type="match status" value="1"/>
</dbReference>
<dbReference type="Gene3D" id="2.60.120.380">
    <property type="match status" value="1"/>
</dbReference>
<feature type="active site" evidence="8 9">
    <location>
        <position position="274"/>
    </location>
</feature>
<evidence type="ECO:0000256" key="9">
    <source>
        <dbReference type="PROSITE-ProRule" id="PRU00239"/>
    </source>
</evidence>
<dbReference type="PROSITE" id="PS00139">
    <property type="entry name" value="THIOL_PROTEASE_CYS"/>
    <property type="match status" value="1"/>
</dbReference>
<evidence type="ECO:0000256" key="2">
    <source>
        <dbReference type="ARBA" id="ARBA00022670"/>
    </source>
</evidence>
<dbReference type="Gene3D" id="3.90.70.10">
    <property type="entry name" value="Cysteine proteinases"/>
    <property type="match status" value="1"/>
</dbReference>
<dbReference type="PROSITE" id="PS00018">
    <property type="entry name" value="EF_HAND_1"/>
    <property type="match status" value="1"/>
</dbReference>
<keyword evidence="6 9" id="KW-0788">Thiol protease</keyword>
<feature type="active site" evidence="8 9">
    <location>
        <position position="298"/>
    </location>
</feature>
<dbReference type="PANTHER" id="PTHR10183">
    <property type="entry name" value="CALPAIN"/>
    <property type="match status" value="1"/>
</dbReference>
<dbReference type="GO" id="GO:0006508">
    <property type="term" value="P:proteolysis"/>
    <property type="evidence" value="ECO:0007669"/>
    <property type="project" value="UniProtKB-KW"/>
</dbReference>
<dbReference type="Pfam" id="PF00648">
    <property type="entry name" value="Peptidase_C2"/>
    <property type="match status" value="1"/>
</dbReference>
<dbReference type="PROSITE" id="PS50222">
    <property type="entry name" value="EF_HAND_2"/>
    <property type="match status" value="1"/>
</dbReference>
<keyword evidence="2 9" id="KW-0645">Protease</keyword>